<feature type="compositionally biased region" description="Gly residues" evidence="1">
    <location>
        <begin position="87"/>
        <end position="100"/>
    </location>
</feature>
<feature type="chain" id="PRO_5012338569" description="Cell wall protein" evidence="2">
    <location>
        <begin position="25"/>
        <end position="134"/>
    </location>
</feature>
<protein>
    <recommendedName>
        <fullName evidence="5">Cell wall protein</fullName>
    </recommendedName>
</protein>
<sequence length="134" mass="14143">MAHTSKLYLITLLVLFAISRQALAGRRVPMKSNQSPQDSKDVNLKQSDFLFKYHHPRADDHSFLIPGIGRVLAPPAFSVPSHSPYTGTGGSGPGTGGYVPGGDDTFIPNPFVPNPGYEVPNPGSAGPVTPAAHP</sequence>
<accession>A0A2C9UTD5</accession>
<dbReference type="EMBL" id="CM004399">
    <property type="protein sequence ID" value="OAY34093.1"/>
    <property type="molecule type" value="Genomic_DNA"/>
</dbReference>
<keyword evidence="2" id="KW-0732">Signal</keyword>
<dbReference type="PANTHER" id="PTHR36733">
    <property type="entry name" value="CELL WALL PROTEIN-RELATED"/>
    <property type="match status" value="1"/>
</dbReference>
<dbReference type="AlphaFoldDB" id="A0A2C9UTD5"/>
<dbReference type="Gramene" id="Manes.13G149300.1.v8.1">
    <property type="protein sequence ID" value="Manes.13G149300.1.v8.1.CDS.1"/>
    <property type="gene ID" value="Manes.13G149300.v8.1"/>
</dbReference>
<dbReference type="Proteomes" id="UP000091857">
    <property type="component" value="Chromosome 13"/>
</dbReference>
<comment type="caution">
    <text evidence="3">The sequence shown here is derived from an EMBL/GenBank/DDBJ whole genome shotgun (WGS) entry which is preliminary data.</text>
</comment>
<organism evidence="3 4">
    <name type="scientific">Manihot esculenta</name>
    <name type="common">Cassava</name>
    <name type="synonym">Jatropha manihot</name>
    <dbReference type="NCBI Taxonomy" id="3983"/>
    <lineage>
        <taxon>Eukaryota</taxon>
        <taxon>Viridiplantae</taxon>
        <taxon>Streptophyta</taxon>
        <taxon>Embryophyta</taxon>
        <taxon>Tracheophyta</taxon>
        <taxon>Spermatophyta</taxon>
        <taxon>Magnoliopsida</taxon>
        <taxon>eudicotyledons</taxon>
        <taxon>Gunneridae</taxon>
        <taxon>Pentapetalae</taxon>
        <taxon>rosids</taxon>
        <taxon>fabids</taxon>
        <taxon>Malpighiales</taxon>
        <taxon>Euphorbiaceae</taxon>
        <taxon>Crotonoideae</taxon>
        <taxon>Manihoteae</taxon>
        <taxon>Manihot</taxon>
    </lineage>
</organism>
<dbReference type="PANTHER" id="PTHR36733:SF1">
    <property type="entry name" value="CELL WALL PROTEIN-RELATED"/>
    <property type="match status" value="1"/>
</dbReference>
<name>A0A2C9UTD5_MANES</name>
<proteinExistence type="predicted"/>
<dbReference type="InterPro" id="IPR034565">
    <property type="entry name" value="Put_cell_wall"/>
</dbReference>
<evidence type="ECO:0008006" key="5">
    <source>
        <dbReference type="Google" id="ProtNLM"/>
    </source>
</evidence>
<feature type="signal peptide" evidence="2">
    <location>
        <begin position="1"/>
        <end position="24"/>
    </location>
</feature>
<feature type="region of interest" description="Disordered" evidence="1">
    <location>
        <begin position="80"/>
        <end position="134"/>
    </location>
</feature>
<evidence type="ECO:0000313" key="3">
    <source>
        <dbReference type="EMBL" id="OAY34093.1"/>
    </source>
</evidence>
<evidence type="ECO:0000256" key="1">
    <source>
        <dbReference type="SAM" id="MobiDB-lite"/>
    </source>
</evidence>
<keyword evidence="4" id="KW-1185">Reference proteome</keyword>
<gene>
    <name evidence="3" type="ORF">MANES_13G149300v8</name>
</gene>
<reference evidence="4" key="1">
    <citation type="journal article" date="2016" name="Nat. Biotechnol.">
        <title>Sequencing wild and cultivated cassava and related species reveals extensive interspecific hybridization and genetic diversity.</title>
        <authorList>
            <person name="Bredeson J.V."/>
            <person name="Lyons J.B."/>
            <person name="Prochnik S.E."/>
            <person name="Wu G.A."/>
            <person name="Ha C.M."/>
            <person name="Edsinger-Gonzales E."/>
            <person name="Grimwood J."/>
            <person name="Schmutz J."/>
            <person name="Rabbi I.Y."/>
            <person name="Egesi C."/>
            <person name="Nauluvula P."/>
            <person name="Lebot V."/>
            <person name="Ndunguru J."/>
            <person name="Mkamilo G."/>
            <person name="Bart R.S."/>
            <person name="Setter T.L."/>
            <person name="Gleadow R.M."/>
            <person name="Kulakow P."/>
            <person name="Ferguson M.E."/>
            <person name="Rounsley S."/>
            <person name="Rokhsar D.S."/>
        </authorList>
    </citation>
    <scope>NUCLEOTIDE SEQUENCE [LARGE SCALE GENOMIC DNA]</scope>
    <source>
        <strain evidence="4">cv. AM560-2</strain>
    </source>
</reference>
<evidence type="ECO:0000313" key="4">
    <source>
        <dbReference type="Proteomes" id="UP000091857"/>
    </source>
</evidence>
<evidence type="ECO:0000256" key="2">
    <source>
        <dbReference type="SAM" id="SignalP"/>
    </source>
</evidence>
<dbReference type="STRING" id="3983.A0A2C9UTD5"/>